<evidence type="ECO:0000256" key="2">
    <source>
        <dbReference type="ARBA" id="ARBA00023125"/>
    </source>
</evidence>
<feature type="compositionally biased region" description="Basic and acidic residues" evidence="5">
    <location>
        <begin position="245"/>
        <end position="269"/>
    </location>
</feature>
<feature type="compositionally biased region" description="Basic and acidic residues" evidence="5">
    <location>
        <begin position="344"/>
        <end position="358"/>
    </location>
</feature>
<dbReference type="PANTHER" id="PTHR48112:SF32">
    <property type="entry name" value="HIGH MOBILITY GROUP PROTEIN B3"/>
    <property type="match status" value="1"/>
</dbReference>
<feature type="DNA-binding region" description="HMG box" evidence="4">
    <location>
        <begin position="433"/>
        <end position="508"/>
    </location>
</feature>
<feature type="compositionally biased region" description="Low complexity" evidence="5">
    <location>
        <begin position="187"/>
        <end position="226"/>
    </location>
</feature>
<feature type="compositionally biased region" description="Polar residues" evidence="5">
    <location>
        <begin position="389"/>
        <end position="404"/>
    </location>
</feature>
<gene>
    <name evidence="7" type="ORF">DUNSADRAFT_12595</name>
</gene>
<reference evidence="7" key="1">
    <citation type="submission" date="2017-08" db="EMBL/GenBank/DDBJ databases">
        <authorList>
            <person name="Polle J.E."/>
            <person name="Barry K."/>
            <person name="Cushman J."/>
            <person name="Schmutz J."/>
            <person name="Tran D."/>
            <person name="Hathwaick L.T."/>
            <person name="Yim W.C."/>
            <person name="Jenkins J."/>
            <person name="Mckie-Krisberg Z.M."/>
            <person name="Prochnik S."/>
            <person name="Lindquist E."/>
            <person name="Dockter R.B."/>
            <person name="Adam C."/>
            <person name="Molina H."/>
            <person name="Bunkerborg J."/>
            <person name="Jin E."/>
            <person name="Buchheim M."/>
            <person name="Magnuson J."/>
        </authorList>
    </citation>
    <scope>NUCLEOTIDE SEQUENCE</scope>
    <source>
        <strain evidence="7">CCAP 19/18</strain>
    </source>
</reference>
<accession>A0ABQ7GB07</accession>
<dbReference type="Proteomes" id="UP000815325">
    <property type="component" value="Unassembled WGS sequence"/>
</dbReference>
<dbReference type="InterPro" id="IPR009071">
    <property type="entry name" value="HMG_box_dom"/>
</dbReference>
<keyword evidence="2 4" id="KW-0238">DNA-binding</keyword>
<evidence type="ECO:0000256" key="1">
    <source>
        <dbReference type="ARBA" id="ARBA00004123"/>
    </source>
</evidence>
<feature type="region of interest" description="Disordered" evidence="5">
    <location>
        <begin position="336"/>
        <end position="431"/>
    </location>
</feature>
<feature type="compositionally biased region" description="Basic and acidic residues" evidence="5">
    <location>
        <begin position="482"/>
        <end position="494"/>
    </location>
</feature>
<dbReference type="Gene3D" id="1.10.30.10">
    <property type="entry name" value="High mobility group box domain"/>
    <property type="match status" value="2"/>
</dbReference>
<proteinExistence type="predicted"/>
<comment type="caution">
    <text evidence="7">The sequence shown here is derived from an EMBL/GenBank/DDBJ whole genome shotgun (WGS) entry which is preliminary data.</text>
</comment>
<feature type="region of interest" description="Disordered" evidence="5">
    <location>
        <begin position="479"/>
        <end position="508"/>
    </location>
</feature>
<feature type="compositionally biased region" description="Polar residues" evidence="5">
    <location>
        <begin position="419"/>
        <end position="431"/>
    </location>
</feature>
<dbReference type="SMART" id="SM00398">
    <property type="entry name" value="HMG"/>
    <property type="match status" value="2"/>
</dbReference>
<dbReference type="Pfam" id="PF00505">
    <property type="entry name" value="HMG_box"/>
    <property type="match status" value="1"/>
</dbReference>
<dbReference type="InterPro" id="IPR036910">
    <property type="entry name" value="HMG_box_dom_sf"/>
</dbReference>
<evidence type="ECO:0000256" key="3">
    <source>
        <dbReference type="ARBA" id="ARBA00023242"/>
    </source>
</evidence>
<comment type="subcellular location">
    <subcellularLocation>
        <location evidence="1">Nucleus</location>
    </subcellularLocation>
</comment>
<keyword evidence="8" id="KW-1185">Reference proteome</keyword>
<name>A0ABQ7GB07_DUNSA</name>
<feature type="compositionally biased region" description="Polar residues" evidence="5">
    <location>
        <begin position="230"/>
        <end position="239"/>
    </location>
</feature>
<evidence type="ECO:0000313" key="7">
    <source>
        <dbReference type="EMBL" id="KAF5831784.1"/>
    </source>
</evidence>
<evidence type="ECO:0000259" key="6">
    <source>
        <dbReference type="PROSITE" id="PS50118"/>
    </source>
</evidence>
<feature type="DNA-binding region" description="HMG box" evidence="4">
    <location>
        <begin position="297"/>
        <end position="365"/>
    </location>
</feature>
<dbReference type="CDD" id="cd00084">
    <property type="entry name" value="HMG-box_SF"/>
    <property type="match status" value="1"/>
</dbReference>
<feature type="domain" description="HMG box" evidence="6">
    <location>
        <begin position="297"/>
        <end position="365"/>
    </location>
</feature>
<dbReference type="EMBL" id="MU069922">
    <property type="protein sequence ID" value="KAF5831784.1"/>
    <property type="molecule type" value="Genomic_DNA"/>
</dbReference>
<feature type="region of interest" description="Disordered" evidence="5">
    <location>
        <begin position="154"/>
        <end position="281"/>
    </location>
</feature>
<protein>
    <recommendedName>
        <fullName evidence="6">HMG box domain-containing protein</fullName>
    </recommendedName>
</protein>
<feature type="compositionally biased region" description="Low complexity" evidence="5">
    <location>
        <begin position="7"/>
        <end position="20"/>
    </location>
</feature>
<dbReference type="InterPro" id="IPR050342">
    <property type="entry name" value="HMGB"/>
</dbReference>
<evidence type="ECO:0000256" key="4">
    <source>
        <dbReference type="PROSITE-ProRule" id="PRU00267"/>
    </source>
</evidence>
<dbReference type="PANTHER" id="PTHR48112">
    <property type="entry name" value="HIGH MOBILITY GROUP PROTEIN DSP1"/>
    <property type="match status" value="1"/>
</dbReference>
<dbReference type="PROSITE" id="PS50118">
    <property type="entry name" value="HMG_BOX_2"/>
    <property type="match status" value="2"/>
</dbReference>
<keyword evidence="3 4" id="KW-0539">Nucleus</keyword>
<evidence type="ECO:0000256" key="5">
    <source>
        <dbReference type="SAM" id="MobiDB-lite"/>
    </source>
</evidence>
<feature type="region of interest" description="Disordered" evidence="5">
    <location>
        <begin position="1"/>
        <end position="34"/>
    </location>
</feature>
<evidence type="ECO:0000313" key="8">
    <source>
        <dbReference type="Proteomes" id="UP000815325"/>
    </source>
</evidence>
<sequence>MDDGEAEQAAHALALLSSEQGATGAPPPASARKTKRVQEVSMEHIRRQFALLQQQSLLSTDQVGQQLSWMRQQMGSLAMQIGSQGQDQADHDTAWELDTLQRLLQQSMSVLQFLEDKLYMVPQNMQQQPVPPQVPPPAAPFPYGMPFPPTSPLPYGVPGALEPLPAVTQPPATEGGLKEQPRPPRSAPARGAAASIRPGAPRSRLPTATSSPSAQQQQLPSVQHPPGAGNNMTASQQGADSHGTGLKETEVSKGTDLLDSRTGDHDRAKPKASHPKPARTFWKSVGTLRSSDQPAPCPKEPSAFDLFSAKAHADIQADNPGTALANVADKLRELWDDATPQQKKPFEEMAAAERDRLRVQRGRWVSPHVQANGTVQPNERRSRKGGQPSKPSATPKNADAQQTHADSKVAGGAAAAGGQNASATSPSAPLCAQTTPRTAFQLFSAARFPEVLRQDSSLMNLARPDTPSAEAAHILSVQWKESSQEEKEHWHEEAEVSEAVCMKEKKEA</sequence>
<dbReference type="SUPFAM" id="SSF47095">
    <property type="entry name" value="HMG-box"/>
    <property type="match status" value="2"/>
</dbReference>
<feature type="domain" description="HMG box" evidence="6">
    <location>
        <begin position="433"/>
        <end position="508"/>
    </location>
</feature>
<organism evidence="7 8">
    <name type="scientific">Dunaliella salina</name>
    <name type="common">Green alga</name>
    <name type="synonym">Protococcus salinus</name>
    <dbReference type="NCBI Taxonomy" id="3046"/>
    <lineage>
        <taxon>Eukaryota</taxon>
        <taxon>Viridiplantae</taxon>
        <taxon>Chlorophyta</taxon>
        <taxon>core chlorophytes</taxon>
        <taxon>Chlorophyceae</taxon>
        <taxon>CS clade</taxon>
        <taxon>Chlamydomonadales</taxon>
        <taxon>Dunaliellaceae</taxon>
        <taxon>Dunaliella</taxon>
    </lineage>
</organism>